<dbReference type="PROSITE" id="PS50181">
    <property type="entry name" value="FBOX"/>
    <property type="match status" value="1"/>
</dbReference>
<evidence type="ECO:0000313" key="3">
    <source>
        <dbReference type="EMBL" id="RXW22810.1"/>
    </source>
</evidence>
<feature type="region of interest" description="Disordered" evidence="1">
    <location>
        <begin position="460"/>
        <end position="481"/>
    </location>
</feature>
<evidence type="ECO:0000256" key="1">
    <source>
        <dbReference type="SAM" id="MobiDB-lite"/>
    </source>
</evidence>
<dbReference type="Proteomes" id="UP000290288">
    <property type="component" value="Unassembled WGS sequence"/>
</dbReference>
<evidence type="ECO:0000313" key="4">
    <source>
        <dbReference type="Proteomes" id="UP000290288"/>
    </source>
</evidence>
<keyword evidence="4" id="KW-1185">Reference proteome</keyword>
<feature type="compositionally biased region" description="Basic residues" evidence="1">
    <location>
        <begin position="463"/>
        <end position="475"/>
    </location>
</feature>
<comment type="caution">
    <text evidence="3">The sequence shown here is derived from an EMBL/GenBank/DDBJ whole genome shotgun (WGS) entry which is preliminary data.</text>
</comment>
<organism evidence="3 4">
    <name type="scientific">Candolleomyces aberdarensis</name>
    <dbReference type="NCBI Taxonomy" id="2316362"/>
    <lineage>
        <taxon>Eukaryota</taxon>
        <taxon>Fungi</taxon>
        <taxon>Dikarya</taxon>
        <taxon>Basidiomycota</taxon>
        <taxon>Agaricomycotina</taxon>
        <taxon>Agaricomycetes</taxon>
        <taxon>Agaricomycetidae</taxon>
        <taxon>Agaricales</taxon>
        <taxon>Agaricineae</taxon>
        <taxon>Psathyrellaceae</taxon>
        <taxon>Candolleomyces</taxon>
    </lineage>
</organism>
<dbReference type="SMART" id="SM00256">
    <property type="entry name" value="FBOX"/>
    <property type="match status" value="1"/>
</dbReference>
<gene>
    <name evidence="3" type="ORF">EST38_g3050</name>
</gene>
<dbReference type="CDD" id="cd09917">
    <property type="entry name" value="F-box_SF"/>
    <property type="match status" value="1"/>
</dbReference>
<dbReference type="InterPro" id="IPR036047">
    <property type="entry name" value="F-box-like_dom_sf"/>
</dbReference>
<sequence>MSTRSSARLQQQRENNSSKVPPDISGATKTTKATTAAKPARTTTGAKIAKPTTTKPKDNPPKKQKVAVSGGAASKESRNAKLEPNPAWAKVKGKRGKLRLVVEMPFDILLEIFVHLEPGDLLALSRANKDLRVLLLNRSIALPLWTSAFESVKPAPPKCPEDLTLPQYANLLYGRRCMFCDGAQSLRVSWICYLRVCTYCLDKQTKFVQSNFKAYTREVYSVVPYFSFRKDRFYILVYSREACERKSKELARLTDQPKAQLEYIKQEKKKIAGRGKRLGGFLDWESTIATAKYKDTVTGHNVRVEALLERLAALGYADDLARLSRDAIETLPGFKGSNPLTEKGWEVLKPKLIEVLEEVKNIWYQEKMSEAVSSRSHNLLLVYEYFLSNHRDLEPTAPPHGQLLAKLEPFKTLIYNTPPSQDVTQADMLAHLDQIPEIVKNWSENVINILLSLLPQEQEAGRKTKGGKGTSKKGKGPVPDPAVLERATTIFGCNRCPPSQSELLLFPHVVSHECLNYRHGKVPEEEQWDPNCWWIECHDSQLEFDEAASECASAIINALGKDPKTTTWKELDEDNQRVECLTCRKNKRLVMDWRHAILHELAKHLDEDDDTRENRWQMLDSESLAQAYKLESPNRRPAPERLCVECRRHTIVEKDQQQSVQSPSLYGNYRERLGKNVKKCPSGHDLSKTGVYYRYPEEFKTAPNAVKI</sequence>
<feature type="region of interest" description="Disordered" evidence="1">
    <location>
        <begin position="1"/>
        <end position="85"/>
    </location>
</feature>
<dbReference type="SUPFAM" id="SSF81383">
    <property type="entry name" value="F-box domain"/>
    <property type="match status" value="1"/>
</dbReference>
<feature type="compositionally biased region" description="Low complexity" evidence="1">
    <location>
        <begin position="27"/>
        <end position="54"/>
    </location>
</feature>
<feature type="compositionally biased region" description="Polar residues" evidence="1">
    <location>
        <begin position="1"/>
        <end position="19"/>
    </location>
</feature>
<feature type="domain" description="F-box" evidence="2">
    <location>
        <begin position="98"/>
        <end position="148"/>
    </location>
</feature>
<dbReference type="EMBL" id="SDEE01000060">
    <property type="protein sequence ID" value="RXW22810.1"/>
    <property type="molecule type" value="Genomic_DNA"/>
</dbReference>
<dbReference type="OrthoDB" id="2322499at2759"/>
<protein>
    <recommendedName>
        <fullName evidence="2">F-box domain-containing protein</fullName>
    </recommendedName>
</protein>
<accession>A0A4Q2DQZ4</accession>
<reference evidence="3 4" key="1">
    <citation type="submission" date="2019-01" db="EMBL/GenBank/DDBJ databases">
        <title>Draft genome sequence of Psathyrella aberdarensis IHI B618.</title>
        <authorList>
            <person name="Buettner E."/>
            <person name="Kellner H."/>
        </authorList>
    </citation>
    <scope>NUCLEOTIDE SEQUENCE [LARGE SCALE GENOMIC DNA]</scope>
    <source>
        <strain evidence="3 4">IHI B618</strain>
    </source>
</reference>
<dbReference type="InterPro" id="IPR001810">
    <property type="entry name" value="F-box_dom"/>
</dbReference>
<dbReference type="AlphaFoldDB" id="A0A4Q2DQZ4"/>
<name>A0A4Q2DQZ4_9AGAR</name>
<proteinExistence type="predicted"/>
<evidence type="ECO:0000259" key="2">
    <source>
        <dbReference type="PROSITE" id="PS50181"/>
    </source>
</evidence>